<dbReference type="PANTHER" id="PTHR30349">
    <property type="entry name" value="PHAGE INTEGRASE-RELATED"/>
    <property type="match status" value="1"/>
</dbReference>
<accession>A0A381F3G8</accession>
<dbReference type="PROSITE" id="PS51898">
    <property type="entry name" value="TYR_RECOMBINASE"/>
    <property type="match status" value="1"/>
</dbReference>
<dbReference type="Pfam" id="PF00589">
    <property type="entry name" value="Phage_integrase"/>
    <property type="match status" value="1"/>
</dbReference>
<dbReference type="RefSeq" id="WP_115631366.1">
    <property type="nucleotide sequence ID" value="NZ_JANKIR010000077.1"/>
</dbReference>
<proteinExistence type="inferred from homology"/>
<reference evidence="8 9" key="1">
    <citation type="submission" date="2018-06" db="EMBL/GenBank/DDBJ databases">
        <authorList>
            <consortium name="Pathogen Informatics"/>
            <person name="Doyle S."/>
        </authorList>
    </citation>
    <scope>NUCLEOTIDE SEQUENCE [LARGE SCALE GENOMIC DNA]</scope>
    <source>
        <strain evidence="8 9">NCTC12264</strain>
    </source>
</reference>
<evidence type="ECO:0000256" key="1">
    <source>
        <dbReference type="ARBA" id="ARBA00008857"/>
    </source>
</evidence>
<dbReference type="InterPro" id="IPR010998">
    <property type="entry name" value="Integrase_recombinase_N"/>
</dbReference>
<dbReference type="GO" id="GO:0003677">
    <property type="term" value="F:DNA binding"/>
    <property type="evidence" value="ECO:0007669"/>
    <property type="project" value="UniProtKB-UniRule"/>
</dbReference>
<feature type="domain" description="Tyr recombinase" evidence="6">
    <location>
        <begin position="127"/>
        <end position="311"/>
    </location>
</feature>
<dbReference type="GO" id="GO:0006310">
    <property type="term" value="P:DNA recombination"/>
    <property type="evidence" value="ECO:0007669"/>
    <property type="project" value="UniProtKB-KW"/>
</dbReference>
<dbReference type="SUPFAM" id="SSF56349">
    <property type="entry name" value="DNA breaking-rejoining enzymes"/>
    <property type="match status" value="1"/>
</dbReference>
<dbReference type="AlphaFoldDB" id="A0A381F3G8"/>
<feature type="domain" description="Core-binding (CB)" evidence="7">
    <location>
        <begin position="10"/>
        <end position="102"/>
    </location>
</feature>
<evidence type="ECO:0000256" key="2">
    <source>
        <dbReference type="ARBA" id="ARBA00022908"/>
    </source>
</evidence>
<dbReference type="PROSITE" id="PS51900">
    <property type="entry name" value="CB"/>
    <property type="match status" value="1"/>
</dbReference>
<dbReference type="InterPro" id="IPR002104">
    <property type="entry name" value="Integrase_catalytic"/>
</dbReference>
<dbReference type="Proteomes" id="UP000254161">
    <property type="component" value="Unassembled WGS sequence"/>
</dbReference>
<dbReference type="EMBL" id="UFUZ01000002">
    <property type="protein sequence ID" value="SUX41101.1"/>
    <property type="molecule type" value="Genomic_DNA"/>
</dbReference>
<protein>
    <submittedName>
        <fullName evidence="8">Phage integrase family site specific recombinase</fullName>
    </submittedName>
</protein>
<evidence type="ECO:0000259" key="7">
    <source>
        <dbReference type="PROSITE" id="PS51900"/>
    </source>
</evidence>
<dbReference type="Gene3D" id="1.10.443.10">
    <property type="entry name" value="Intergrase catalytic core"/>
    <property type="match status" value="1"/>
</dbReference>
<evidence type="ECO:0000256" key="3">
    <source>
        <dbReference type="ARBA" id="ARBA00023125"/>
    </source>
</evidence>
<evidence type="ECO:0000256" key="4">
    <source>
        <dbReference type="ARBA" id="ARBA00023172"/>
    </source>
</evidence>
<dbReference type="PANTHER" id="PTHR30349:SF41">
    <property type="entry name" value="INTEGRASE_RECOMBINASE PROTEIN MJ0367-RELATED"/>
    <property type="match status" value="1"/>
</dbReference>
<evidence type="ECO:0000313" key="9">
    <source>
        <dbReference type="Proteomes" id="UP000254161"/>
    </source>
</evidence>
<evidence type="ECO:0000259" key="6">
    <source>
        <dbReference type="PROSITE" id="PS51898"/>
    </source>
</evidence>
<gene>
    <name evidence="8" type="primary">xerD_2</name>
    <name evidence="8" type="ORF">NCTC12264_01919</name>
</gene>
<evidence type="ECO:0000256" key="5">
    <source>
        <dbReference type="PROSITE-ProRule" id="PRU01248"/>
    </source>
</evidence>
<dbReference type="InterPro" id="IPR050090">
    <property type="entry name" value="Tyrosine_recombinase_XerCD"/>
</dbReference>
<dbReference type="Gene3D" id="1.10.150.130">
    <property type="match status" value="1"/>
</dbReference>
<sequence>MKLTKDNFLDNLDFWLEAYFSHFKALNYSNNTIMLYERVLNEFREYSLNFQDEIEFKEIKSAYILNFLGYLETKSKNINKKLSKKTKLTYLRVITSFFTFINENNEDLFEFSFNFSKLNTRNEKREEKLEYLNDDEVQRLINVLEIQKIKKDDYTSFRNAFLIKLMLYAGLRISEALRVRLCDFSEDEEDMLKIRIFAKGAKEQFAYAKKDYIDDELDYFKEHLKEQDYIMQTNTGKLLNRSNAFIIVNRIYAKALINKKGLHLLRHSLAMKLTSQNINLVVIQKILRHASMQTTTIYAKANSEMVRKALGNLG</sequence>
<dbReference type="InterPro" id="IPR011010">
    <property type="entry name" value="DNA_brk_join_enz"/>
</dbReference>
<keyword evidence="4" id="KW-0233">DNA recombination</keyword>
<organism evidence="8 9">
    <name type="scientific">Campylobacter upsaliensis</name>
    <dbReference type="NCBI Taxonomy" id="28080"/>
    <lineage>
        <taxon>Bacteria</taxon>
        <taxon>Pseudomonadati</taxon>
        <taxon>Campylobacterota</taxon>
        <taxon>Epsilonproteobacteria</taxon>
        <taxon>Campylobacterales</taxon>
        <taxon>Campylobacteraceae</taxon>
        <taxon>Campylobacter</taxon>
    </lineage>
</organism>
<dbReference type="CDD" id="cd00397">
    <property type="entry name" value="DNA_BRE_C"/>
    <property type="match status" value="1"/>
</dbReference>
<dbReference type="InterPro" id="IPR044068">
    <property type="entry name" value="CB"/>
</dbReference>
<dbReference type="InterPro" id="IPR013762">
    <property type="entry name" value="Integrase-like_cat_sf"/>
</dbReference>
<comment type="similarity">
    <text evidence="1">Belongs to the 'phage' integrase family.</text>
</comment>
<keyword evidence="3 5" id="KW-0238">DNA-binding</keyword>
<evidence type="ECO:0000313" key="8">
    <source>
        <dbReference type="EMBL" id="SUX41101.1"/>
    </source>
</evidence>
<name>A0A381F3G8_CAMUP</name>
<dbReference type="GO" id="GO:0015074">
    <property type="term" value="P:DNA integration"/>
    <property type="evidence" value="ECO:0007669"/>
    <property type="project" value="UniProtKB-KW"/>
</dbReference>
<keyword evidence="2" id="KW-0229">DNA integration</keyword>